<dbReference type="InterPro" id="IPR019885">
    <property type="entry name" value="Tscrpt_reg_HTH_AsnC-type_CS"/>
</dbReference>
<dbReference type="SUPFAM" id="SSF46785">
    <property type="entry name" value="Winged helix' DNA-binding domain"/>
    <property type="match status" value="1"/>
</dbReference>
<dbReference type="Pfam" id="PF01037">
    <property type="entry name" value="AsnC_trans_reg"/>
    <property type="match status" value="1"/>
</dbReference>
<evidence type="ECO:0000259" key="4">
    <source>
        <dbReference type="PROSITE" id="PS50956"/>
    </source>
</evidence>
<dbReference type="PANTHER" id="PTHR30154">
    <property type="entry name" value="LEUCINE-RESPONSIVE REGULATORY PROTEIN"/>
    <property type="match status" value="1"/>
</dbReference>
<evidence type="ECO:0000313" key="5">
    <source>
        <dbReference type="EMBL" id="WIV54061.1"/>
    </source>
</evidence>
<organism evidence="5 6">
    <name type="scientific">Amycolatopsis nalaikhensis</name>
    <dbReference type="NCBI Taxonomy" id="715472"/>
    <lineage>
        <taxon>Bacteria</taxon>
        <taxon>Bacillati</taxon>
        <taxon>Actinomycetota</taxon>
        <taxon>Actinomycetes</taxon>
        <taxon>Pseudonocardiales</taxon>
        <taxon>Pseudonocardiaceae</taxon>
        <taxon>Amycolatopsis</taxon>
    </lineage>
</organism>
<accession>A0ABY8XEM2</accession>
<dbReference type="PROSITE" id="PS00519">
    <property type="entry name" value="HTH_ASNC_1"/>
    <property type="match status" value="1"/>
</dbReference>
<dbReference type="CDD" id="cd00090">
    <property type="entry name" value="HTH_ARSR"/>
    <property type="match status" value="1"/>
</dbReference>
<dbReference type="PANTHER" id="PTHR30154:SF34">
    <property type="entry name" value="TRANSCRIPTIONAL REGULATOR AZLB"/>
    <property type="match status" value="1"/>
</dbReference>
<dbReference type="InterPro" id="IPR019888">
    <property type="entry name" value="Tscrpt_reg_AsnC-like"/>
</dbReference>
<evidence type="ECO:0000256" key="3">
    <source>
        <dbReference type="ARBA" id="ARBA00023163"/>
    </source>
</evidence>
<evidence type="ECO:0000256" key="1">
    <source>
        <dbReference type="ARBA" id="ARBA00023015"/>
    </source>
</evidence>
<dbReference type="SUPFAM" id="SSF54909">
    <property type="entry name" value="Dimeric alpha+beta barrel"/>
    <property type="match status" value="1"/>
</dbReference>
<dbReference type="EMBL" id="CP127173">
    <property type="protein sequence ID" value="WIV54061.1"/>
    <property type="molecule type" value="Genomic_DNA"/>
</dbReference>
<dbReference type="InterPro" id="IPR019887">
    <property type="entry name" value="Tscrpt_reg_AsnC/Lrp_C"/>
</dbReference>
<keyword evidence="6" id="KW-1185">Reference proteome</keyword>
<dbReference type="InterPro" id="IPR011991">
    <property type="entry name" value="ArsR-like_HTH"/>
</dbReference>
<dbReference type="InterPro" id="IPR011008">
    <property type="entry name" value="Dimeric_a/b-barrel"/>
</dbReference>
<sequence>MDRTDRAIIRHLQADGRLANTELADKVGLTPSPCLRRVRALEESGVITGYHAAVNAAALGRGFRVLVHIDMATQDIGTIEAFEARIAEVDAVEQCFRLFGQPDYLLWVAVADLAAYEQVYMTTLTRLPGVARTNSQFPMKTVK</sequence>
<dbReference type="InterPro" id="IPR036390">
    <property type="entry name" value="WH_DNA-bd_sf"/>
</dbReference>
<name>A0ABY8XEM2_9PSEU</name>
<feature type="domain" description="HTH asnC-type" evidence="4">
    <location>
        <begin position="1"/>
        <end position="62"/>
    </location>
</feature>
<dbReference type="Proteomes" id="UP001227101">
    <property type="component" value="Chromosome"/>
</dbReference>
<proteinExistence type="predicted"/>
<dbReference type="SMART" id="SM00344">
    <property type="entry name" value="HTH_ASNC"/>
    <property type="match status" value="1"/>
</dbReference>
<dbReference type="PROSITE" id="PS50956">
    <property type="entry name" value="HTH_ASNC_2"/>
    <property type="match status" value="1"/>
</dbReference>
<dbReference type="Pfam" id="PF13412">
    <property type="entry name" value="HTH_24"/>
    <property type="match status" value="1"/>
</dbReference>
<dbReference type="InterPro" id="IPR036388">
    <property type="entry name" value="WH-like_DNA-bd_sf"/>
</dbReference>
<dbReference type="Gene3D" id="3.30.70.920">
    <property type="match status" value="1"/>
</dbReference>
<dbReference type="PRINTS" id="PR00033">
    <property type="entry name" value="HTHASNC"/>
</dbReference>
<dbReference type="RefSeq" id="WP_285450614.1">
    <property type="nucleotide sequence ID" value="NZ_CP127173.1"/>
</dbReference>
<keyword evidence="3" id="KW-0804">Transcription</keyword>
<protein>
    <submittedName>
        <fullName evidence="5">Lrp/AsnC family transcriptional regulator</fullName>
    </submittedName>
</protein>
<keyword evidence="2" id="KW-0238">DNA-binding</keyword>
<dbReference type="InterPro" id="IPR000485">
    <property type="entry name" value="AsnC-type_HTH_dom"/>
</dbReference>
<evidence type="ECO:0000313" key="6">
    <source>
        <dbReference type="Proteomes" id="UP001227101"/>
    </source>
</evidence>
<evidence type="ECO:0000256" key="2">
    <source>
        <dbReference type="ARBA" id="ARBA00023125"/>
    </source>
</evidence>
<reference evidence="5 6" key="1">
    <citation type="submission" date="2023-06" db="EMBL/GenBank/DDBJ databases">
        <authorList>
            <person name="Oyuntsetseg B."/>
            <person name="Kim S.B."/>
        </authorList>
    </citation>
    <scope>NUCLEOTIDE SEQUENCE [LARGE SCALE GENOMIC DNA]</scope>
    <source>
        <strain evidence="5 6">2-2</strain>
    </source>
</reference>
<dbReference type="Gene3D" id="1.10.10.10">
    <property type="entry name" value="Winged helix-like DNA-binding domain superfamily/Winged helix DNA-binding domain"/>
    <property type="match status" value="1"/>
</dbReference>
<gene>
    <name evidence="5" type="ORF">QP939_35050</name>
</gene>
<keyword evidence="1" id="KW-0805">Transcription regulation</keyword>